<comment type="similarity">
    <text evidence="4">Belongs to the popeye family.</text>
</comment>
<keyword evidence="9" id="KW-0130">Cell adhesion</keyword>
<evidence type="ECO:0000256" key="3">
    <source>
        <dbReference type="ARBA" id="ARBA00004435"/>
    </source>
</evidence>
<keyword evidence="8 15" id="KW-0812">Transmembrane</keyword>
<evidence type="ECO:0000256" key="4">
    <source>
        <dbReference type="ARBA" id="ARBA00007146"/>
    </source>
</evidence>
<dbReference type="InterPro" id="IPR055272">
    <property type="entry name" value="POPDC1-3_dom"/>
</dbReference>
<keyword evidence="11 15" id="KW-1133">Transmembrane helix</keyword>
<evidence type="ECO:0000256" key="14">
    <source>
        <dbReference type="SAM" id="MobiDB-lite"/>
    </source>
</evidence>
<feature type="compositionally biased region" description="Low complexity" evidence="14">
    <location>
        <begin position="318"/>
        <end position="327"/>
    </location>
</feature>
<protein>
    <submittedName>
        <fullName evidence="18">Blood vessel epicardial substance-B</fullName>
    </submittedName>
</protein>
<keyword evidence="5" id="KW-0796">Tight junction</keyword>
<dbReference type="InterPro" id="IPR018490">
    <property type="entry name" value="cNMP-bd_dom_sf"/>
</dbReference>
<keyword evidence="10" id="KW-0965">Cell junction</keyword>
<evidence type="ECO:0000256" key="2">
    <source>
        <dbReference type="ARBA" id="ARBA00004141"/>
    </source>
</evidence>
<keyword evidence="6" id="KW-0217">Developmental protein</keyword>
<sequence length="372" mass="41406">MATADITTWSNDYLTTAEAITHGNASGADGSCVHFIDPQHGVYQIGGFWMLLGFLVPANIGTYQTLWLRLMLCIGFFFHVFWAGPVSCWPDALGWNLVFFVINVGQLVYVAHGIRPVEFEDDLGEAYETFFKPFNITPQQFKRLVGRHGELYELDKTGHYAVEGKSLVDERLGLLLSGRMKVTAEGAFLHYVNKNQFLDSPEWESCSRESGNHFQVTITAVEKCRYIQWTRKKLENHLNREPFLSAVFEAIIGKDVMTKLYSLNAGSHHDSVHEITEEPATETTDVEGGDDARRADFQHQWTPVKDDSDVESLKARSHGGSTPSLTSGLSVVDIRASIASGRGAAGTHLPNRPDSADVHLSSEKSKLQQISE</sequence>
<name>A0ABM0GQF2_SACKO</name>
<dbReference type="SUPFAM" id="SSF51206">
    <property type="entry name" value="cAMP-binding domain-like"/>
    <property type="match status" value="1"/>
</dbReference>
<dbReference type="PANTHER" id="PTHR12101:SF17">
    <property type="entry name" value="BLOOD VESSEL EPICARDIAL SUBSTANCE"/>
    <property type="match status" value="1"/>
</dbReference>
<dbReference type="Proteomes" id="UP000694865">
    <property type="component" value="Unplaced"/>
</dbReference>
<dbReference type="PANTHER" id="PTHR12101">
    <property type="entry name" value="POPEYE DOMAIN CONTAINING PROTEIN"/>
    <property type="match status" value="1"/>
</dbReference>
<feature type="region of interest" description="Disordered" evidence="14">
    <location>
        <begin position="342"/>
        <end position="372"/>
    </location>
</feature>
<dbReference type="GeneID" id="100329051"/>
<evidence type="ECO:0000256" key="9">
    <source>
        <dbReference type="ARBA" id="ARBA00022889"/>
    </source>
</evidence>
<keyword evidence="13" id="KW-0325">Glycoprotein</keyword>
<dbReference type="RefSeq" id="XP_002735036.1">
    <property type="nucleotide sequence ID" value="XM_002734990.1"/>
</dbReference>
<evidence type="ECO:0000256" key="7">
    <source>
        <dbReference type="ARBA" id="ARBA00022475"/>
    </source>
</evidence>
<organism evidence="17 18">
    <name type="scientific">Saccoglossus kowalevskii</name>
    <name type="common">Acorn worm</name>
    <dbReference type="NCBI Taxonomy" id="10224"/>
    <lineage>
        <taxon>Eukaryota</taxon>
        <taxon>Metazoa</taxon>
        <taxon>Hemichordata</taxon>
        <taxon>Enteropneusta</taxon>
        <taxon>Harrimaniidae</taxon>
        <taxon>Saccoglossus</taxon>
    </lineage>
</organism>
<feature type="region of interest" description="Disordered" evidence="14">
    <location>
        <begin position="271"/>
        <end position="290"/>
    </location>
</feature>
<evidence type="ECO:0000313" key="18">
    <source>
        <dbReference type="RefSeq" id="XP_002735036.1"/>
    </source>
</evidence>
<gene>
    <name evidence="18" type="primary">LOC100329051</name>
</gene>
<evidence type="ECO:0000256" key="10">
    <source>
        <dbReference type="ARBA" id="ARBA00022949"/>
    </source>
</evidence>
<accession>A0ABM0GQF2</accession>
<evidence type="ECO:0000256" key="11">
    <source>
        <dbReference type="ARBA" id="ARBA00022989"/>
    </source>
</evidence>
<feature type="compositionally biased region" description="Basic and acidic residues" evidence="14">
    <location>
        <begin position="354"/>
        <end position="366"/>
    </location>
</feature>
<keyword evidence="12 15" id="KW-0472">Membrane</keyword>
<comment type="subcellular location">
    <subcellularLocation>
        <location evidence="3">Cell junction</location>
        <location evidence="3">Tight junction</location>
    </subcellularLocation>
    <subcellularLocation>
        <location evidence="1">Lateral cell membrane</location>
    </subcellularLocation>
    <subcellularLocation>
        <location evidence="2">Membrane</location>
        <topology evidence="2">Multi-pass membrane protein</topology>
    </subcellularLocation>
</comment>
<evidence type="ECO:0000313" key="17">
    <source>
        <dbReference type="Proteomes" id="UP000694865"/>
    </source>
</evidence>
<keyword evidence="17" id="KW-1185">Reference proteome</keyword>
<evidence type="ECO:0000256" key="1">
    <source>
        <dbReference type="ARBA" id="ARBA00004124"/>
    </source>
</evidence>
<evidence type="ECO:0000259" key="16">
    <source>
        <dbReference type="Pfam" id="PF04831"/>
    </source>
</evidence>
<feature type="transmembrane region" description="Helical" evidence="15">
    <location>
        <begin position="41"/>
        <end position="60"/>
    </location>
</feature>
<evidence type="ECO:0000256" key="12">
    <source>
        <dbReference type="ARBA" id="ARBA00023136"/>
    </source>
</evidence>
<dbReference type="Pfam" id="PF04831">
    <property type="entry name" value="POPDC1-3"/>
    <property type="match status" value="1"/>
</dbReference>
<evidence type="ECO:0000256" key="13">
    <source>
        <dbReference type="ARBA" id="ARBA00023180"/>
    </source>
</evidence>
<feature type="compositionally biased region" description="Basic and acidic residues" evidence="14">
    <location>
        <begin position="304"/>
        <end position="314"/>
    </location>
</feature>
<keyword evidence="7" id="KW-1003">Cell membrane</keyword>
<feature type="region of interest" description="Disordered" evidence="14">
    <location>
        <begin position="296"/>
        <end position="327"/>
    </location>
</feature>
<evidence type="ECO:0000256" key="15">
    <source>
        <dbReference type="SAM" id="Phobius"/>
    </source>
</evidence>
<feature type="domain" description="POPDC1-3" evidence="16">
    <location>
        <begin position="38"/>
        <end position="264"/>
    </location>
</feature>
<evidence type="ECO:0000256" key="5">
    <source>
        <dbReference type="ARBA" id="ARBA00022427"/>
    </source>
</evidence>
<dbReference type="InterPro" id="IPR006916">
    <property type="entry name" value="POPDC1-3"/>
</dbReference>
<evidence type="ECO:0000256" key="6">
    <source>
        <dbReference type="ARBA" id="ARBA00022473"/>
    </source>
</evidence>
<evidence type="ECO:0000256" key="8">
    <source>
        <dbReference type="ARBA" id="ARBA00022692"/>
    </source>
</evidence>
<proteinExistence type="inferred from homology"/>
<feature type="compositionally biased region" description="Acidic residues" evidence="14">
    <location>
        <begin position="277"/>
        <end position="289"/>
    </location>
</feature>
<reference evidence="18" key="1">
    <citation type="submission" date="2025-08" db="UniProtKB">
        <authorList>
            <consortium name="RefSeq"/>
        </authorList>
    </citation>
    <scope>IDENTIFICATION</scope>
    <source>
        <tissue evidence="18">Testes</tissue>
    </source>
</reference>